<evidence type="ECO:0000313" key="1">
    <source>
        <dbReference type="EMBL" id="KAJ7998350.1"/>
    </source>
</evidence>
<evidence type="ECO:0000313" key="2">
    <source>
        <dbReference type="Proteomes" id="UP001157502"/>
    </source>
</evidence>
<organism evidence="1 2">
    <name type="scientific">Dallia pectoralis</name>
    <name type="common">Alaska blackfish</name>
    <dbReference type="NCBI Taxonomy" id="75939"/>
    <lineage>
        <taxon>Eukaryota</taxon>
        <taxon>Metazoa</taxon>
        <taxon>Chordata</taxon>
        <taxon>Craniata</taxon>
        <taxon>Vertebrata</taxon>
        <taxon>Euteleostomi</taxon>
        <taxon>Actinopterygii</taxon>
        <taxon>Neopterygii</taxon>
        <taxon>Teleostei</taxon>
        <taxon>Protacanthopterygii</taxon>
        <taxon>Esociformes</taxon>
        <taxon>Umbridae</taxon>
        <taxon>Dallia</taxon>
    </lineage>
</organism>
<name>A0ACC2G471_DALPE</name>
<dbReference type="Proteomes" id="UP001157502">
    <property type="component" value="Chromosome 18"/>
</dbReference>
<keyword evidence="2" id="KW-1185">Reference proteome</keyword>
<dbReference type="EMBL" id="CM055745">
    <property type="protein sequence ID" value="KAJ7998350.1"/>
    <property type="molecule type" value="Genomic_DNA"/>
</dbReference>
<gene>
    <name evidence="1" type="ORF">DPEC_G00221780</name>
</gene>
<sequence length="406" mass="46513">MADNPELFCCSICLGLLKDPVTTACGHSYCMGCINDYWDQGCQNKVYSCPQCRQTFTSRPTLKKNTVLAEVVGNITDVPDSSPSGCYAEPGDVECDVCTGRKQKAFKSCLVCLASYCETHLQPHFQVTPLKKHKLVKALARLEEKICSHHDKLLEVFCRTDQQCICYQCVMGEHKGHDIVSVSEERSRKLQQLKRNQDKEQLRTRRREKKIHELRKALDSIKDYSWATVDDFERTCLIHALAYIRSIERRRAELKEQVRACEKAGASQAEGLLKQLEKEAAVSKRREAELDHLSNTEDHIHFLQSFNSLWDRPEATAFPNSFKEVTKLVSEQMKRIEDIYKDSTTKILDSLEKDILTAPPSTSMSEFRTRSQFLIYSCYPKMELNPDTACWTLTLSDGNKAMDDRQ</sequence>
<reference evidence="1" key="1">
    <citation type="submission" date="2021-05" db="EMBL/GenBank/DDBJ databases">
        <authorList>
            <person name="Pan Q."/>
            <person name="Jouanno E."/>
            <person name="Zahm M."/>
            <person name="Klopp C."/>
            <person name="Cabau C."/>
            <person name="Louis A."/>
            <person name="Berthelot C."/>
            <person name="Parey E."/>
            <person name="Roest Crollius H."/>
            <person name="Montfort J."/>
            <person name="Robinson-Rechavi M."/>
            <person name="Bouchez O."/>
            <person name="Lampietro C."/>
            <person name="Lopez Roques C."/>
            <person name="Donnadieu C."/>
            <person name="Postlethwait J."/>
            <person name="Bobe J."/>
            <person name="Dillon D."/>
            <person name="Chandos A."/>
            <person name="von Hippel F."/>
            <person name="Guiguen Y."/>
        </authorList>
    </citation>
    <scope>NUCLEOTIDE SEQUENCE</scope>
    <source>
        <tissue evidence="1">Blood</tissue>
    </source>
</reference>
<proteinExistence type="predicted"/>
<accession>A0ACC2G471</accession>
<protein>
    <submittedName>
        <fullName evidence="1">Uncharacterized protein</fullName>
    </submittedName>
</protein>
<comment type="caution">
    <text evidence="1">The sequence shown here is derived from an EMBL/GenBank/DDBJ whole genome shotgun (WGS) entry which is preliminary data.</text>
</comment>